<reference evidence="2" key="1">
    <citation type="journal article" date="2014" name="Int. J. Syst. Evol. Microbiol.">
        <title>Complete genome sequence of Corynebacterium casei LMG S-19264T (=DSM 44701T), isolated from a smear-ripened cheese.</title>
        <authorList>
            <consortium name="US DOE Joint Genome Institute (JGI-PGF)"/>
            <person name="Walter F."/>
            <person name="Albersmeier A."/>
            <person name="Kalinowski J."/>
            <person name="Ruckert C."/>
        </authorList>
    </citation>
    <scope>NUCLEOTIDE SEQUENCE</scope>
    <source>
        <strain evidence="2">KCTC 32255</strain>
    </source>
</reference>
<keyword evidence="1" id="KW-0812">Transmembrane</keyword>
<evidence type="ECO:0000256" key="1">
    <source>
        <dbReference type="SAM" id="Phobius"/>
    </source>
</evidence>
<proteinExistence type="predicted"/>
<accession>A0A918PAY5</accession>
<dbReference type="Pfam" id="PF00378">
    <property type="entry name" value="ECH_1"/>
    <property type="match status" value="1"/>
</dbReference>
<evidence type="ECO:0000313" key="3">
    <source>
        <dbReference type="Proteomes" id="UP000648075"/>
    </source>
</evidence>
<protein>
    <submittedName>
        <fullName evidence="2">Enoyl-CoA hydratase</fullName>
    </submittedName>
</protein>
<dbReference type="Proteomes" id="UP000648075">
    <property type="component" value="Unassembled WGS sequence"/>
</dbReference>
<dbReference type="AlphaFoldDB" id="A0A918PAY5"/>
<dbReference type="CDD" id="cd06558">
    <property type="entry name" value="crotonase-like"/>
    <property type="match status" value="1"/>
</dbReference>
<comment type="caution">
    <text evidence="2">The sequence shown here is derived from an EMBL/GenBank/DDBJ whole genome shotgun (WGS) entry which is preliminary data.</text>
</comment>
<dbReference type="InterPro" id="IPR001753">
    <property type="entry name" value="Enoyl-CoA_hydra/iso"/>
</dbReference>
<keyword evidence="1" id="KW-1133">Transmembrane helix</keyword>
<dbReference type="RefSeq" id="WP_189619856.1">
    <property type="nucleotide sequence ID" value="NZ_BMZA01000002.1"/>
</dbReference>
<dbReference type="GO" id="GO:0003824">
    <property type="term" value="F:catalytic activity"/>
    <property type="evidence" value="ECO:0007669"/>
    <property type="project" value="UniProtKB-ARBA"/>
</dbReference>
<name>A0A918PAY5_9SPHN</name>
<organism evidence="2 3">
    <name type="scientific">Novosphingobium colocasiae</name>
    <dbReference type="NCBI Taxonomy" id="1256513"/>
    <lineage>
        <taxon>Bacteria</taxon>
        <taxon>Pseudomonadati</taxon>
        <taxon>Pseudomonadota</taxon>
        <taxon>Alphaproteobacteria</taxon>
        <taxon>Sphingomonadales</taxon>
        <taxon>Sphingomonadaceae</taxon>
        <taxon>Novosphingobium</taxon>
    </lineage>
</organism>
<feature type="transmembrane region" description="Helical" evidence="1">
    <location>
        <begin position="12"/>
        <end position="29"/>
    </location>
</feature>
<evidence type="ECO:0000313" key="2">
    <source>
        <dbReference type="EMBL" id="GGY95785.1"/>
    </source>
</evidence>
<gene>
    <name evidence="2" type="ORF">GCM10011614_08160</name>
</gene>
<dbReference type="SUPFAM" id="SSF52096">
    <property type="entry name" value="ClpP/crotonase"/>
    <property type="match status" value="1"/>
</dbReference>
<dbReference type="InterPro" id="IPR029045">
    <property type="entry name" value="ClpP/crotonase-like_dom_sf"/>
</dbReference>
<dbReference type="PANTHER" id="PTHR11941:SF54">
    <property type="entry name" value="ENOYL-COA HYDRATASE, MITOCHONDRIAL"/>
    <property type="match status" value="1"/>
</dbReference>
<dbReference type="EMBL" id="BMZA01000002">
    <property type="protein sequence ID" value="GGY95785.1"/>
    <property type="molecule type" value="Genomic_DNA"/>
</dbReference>
<dbReference type="PANTHER" id="PTHR11941">
    <property type="entry name" value="ENOYL-COA HYDRATASE-RELATED"/>
    <property type="match status" value="1"/>
</dbReference>
<feature type="transmembrane region" description="Helical" evidence="1">
    <location>
        <begin position="110"/>
        <end position="129"/>
    </location>
</feature>
<sequence>MADTDKARQHVFGAFVLTVAADGIATLVFDRPPVNAVSIDVYEAIGRIVDHIESDNAIRAVVWTAAEGARTWCGGADLHDFDGIDVAGRKARYAFINEVLPRFYRLDRPVIAAVCGPAIGIGMIFTALCDMRIAAEDAIFACPEIDYGLVAGGAGLFAHVGIPEAKVREMLFTGARFTARELEPTGFFNYVLPREEVVPRALEIARRIAAKSLPSIRARKVASARLEGMTWTEAYLDAQQLSAALTAGSDGGEGVRAFLAGRDPNYQDC</sequence>
<dbReference type="Gene3D" id="3.90.226.10">
    <property type="entry name" value="2-enoyl-CoA Hydratase, Chain A, domain 1"/>
    <property type="match status" value="1"/>
</dbReference>
<reference evidence="2" key="2">
    <citation type="submission" date="2020-09" db="EMBL/GenBank/DDBJ databases">
        <authorList>
            <person name="Sun Q."/>
            <person name="Kim S."/>
        </authorList>
    </citation>
    <scope>NUCLEOTIDE SEQUENCE</scope>
    <source>
        <strain evidence="2">KCTC 32255</strain>
    </source>
</reference>
<dbReference type="GO" id="GO:0006635">
    <property type="term" value="P:fatty acid beta-oxidation"/>
    <property type="evidence" value="ECO:0007669"/>
    <property type="project" value="TreeGrafter"/>
</dbReference>
<keyword evidence="3" id="KW-1185">Reference proteome</keyword>
<keyword evidence="1" id="KW-0472">Membrane</keyword>